<keyword evidence="5" id="KW-1185">Reference proteome</keyword>
<dbReference type="EMBL" id="FRXO01000018">
    <property type="protein sequence ID" value="SHO67696.1"/>
    <property type="molecule type" value="Genomic_DNA"/>
</dbReference>
<feature type="binding site" evidence="3">
    <location>
        <position position="201"/>
    </location>
    <ligand>
        <name>Zn(2+)</name>
        <dbReference type="ChEBI" id="CHEBI:29105"/>
        <label>1</label>
    </ligand>
</feature>
<feature type="binding site" evidence="3">
    <location>
        <position position="99"/>
    </location>
    <ligand>
        <name>Zn(2+)</name>
        <dbReference type="ChEBI" id="CHEBI:29105"/>
        <label>2</label>
    </ligand>
</feature>
<dbReference type="RefSeq" id="WP_073632785.1">
    <property type="nucleotide sequence ID" value="NZ_FRXO01000018.1"/>
</dbReference>
<keyword evidence="3" id="KW-0862">Zinc</keyword>
<evidence type="ECO:0000256" key="2">
    <source>
        <dbReference type="ARBA" id="ARBA00022801"/>
    </source>
</evidence>
<feature type="binding site" evidence="3">
    <location>
        <position position="134"/>
    </location>
    <ligand>
        <name>Zn(2+)</name>
        <dbReference type="ChEBI" id="CHEBI:29105"/>
        <label>2</label>
    </ligand>
</feature>
<dbReference type="InterPro" id="IPR036264">
    <property type="entry name" value="Bact_exopeptidase_dim_dom"/>
</dbReference>
<reference evidence="4 5" key="1">
    <citation type="submission" date="2016-12" db="EMBL/GenBank/DDBJ databases">
        <authorList>
            <person name="Song W.-J."/>
            <person name="Kurnit D.M."/>
        </authorList>
    </citation>
    <scope>NUCLEOTIDE SEQUENCE [LARGE SCALE GENOMIC DNA]</scope>
    <source>
        <strain evidence="4 5">DSM 19599</strain>
    </source>
</reference>
<dbReference type="SUPFAM" id="SSF55031">
    <property type="entry name" value="Bacterial exopeptidase dimerisation domain"/>
    <property type="match status" value="1"/>
</dbReference>
<evidence type="ECO:0000256" key="3">
    <source>
        <dbReference type="PIRSR" id="PIRSR001235-1"/>
    </source>
</evidence>
<name>A0A1M7ZSR4_9HYPH</name>
<feature type="binding site" evidence="3">
    <location>
        <position position="399"/>
    </location>
    <ligand>
        <name>Zn(2+)</name>
        <dbReference type="ChEBI" id="CHEBI:29105"/>
        <label>2</label>
    </ligand>
</feature>
<dbReference type="PIRSF" id="PIRSF001235">
    <property type="entry name" value="Amidase_carbamoylase"/>
    <property type="match status" value="1"/>
</dbReference>
<dbReference type="NCBIfam" id="NF009527">
    <property type="entry name" value="PRK12891.1"/>
    <property type="match status" value="1"/>
</dbReference>
<evidence type="ECO:0000256" key="1">
    <source>
        <dbReference type="ARBA" id="ARBA00006153"/>
    </source>
</evidence>
<dbReference type="PANTHER" id="PTHR32494:SF5">
    <property type="entry name" value="ALLANTOATE AMIDOHYDROLASE"/>
    <property type="match status" value="1"/>
</dbReference>
<keyword evidence="3" id="KW-0479">Metal-binding</keyword>
<dbReference type="InterPro" id="IPR002933">
    <property type="entry name" value="Peptidase_M20"/>
</dbReference>
<dbReference type="InterPro" id="IPR010158">
    <property type="entry name" value="Amidase_Cbmase"/>
</dbReference>
<accession>A0A1M7ZSR4</accession>
<evidence type="ECO:0000313" key="4">
    <source>
        <dbReference type="EMBL" id="SHO67696.1"/>
    </source>
</evidence>
<dbReference type="PANTHER" id="PTHR32494">
    <property type="entry name" value="ALLANTOATE DEIMINASE-RELATED"/>
    <property type="match status" value="1"/>
</dbReference>
<dbReference type="GO" id="GO:0046872">
    <property type="term" value="F:metal ion binding"/>
    <property type="evidence" value="ECO:0007669"/>
    <property type="project" value="UniProtKB-KW"/>
</dbReference>
<feature type="binding site" evidence="3">
    <location>
        <position position="88"/>
    </location>
    <ligand>
        <name>Zn(2+)</name>
        <dbReference type="ChEBI" id="CHEBI:29105"/>
        <label>1</label>
    </ligand>
</feature>
<dbReference type="NCBIfam" id="TIGR01879">
    <property type="entry name" value="hydantase"/>
    <property type="match status" value="1"/>
</dbReference>
<dbReference type="Gene3D" id="3.40.630.10">
    <property type="entry name" value="Zn peptidases"/>
    <property type="match status" value="1"/>
</dbReference>
<dbReference type="GO" id="GO:0016813">
    <property type="term" value="F:hydrolase activity, acting on carbon-nitrogen (but not peptide) bonds, in linear amidines"/>
    <property type="evidence" value="ECO:0007669"/>
    <property type="project" value="InterPro"/>
</dbReference>
<keyword evidence="2 4" id="KW-0378">Hydrolase</keyword>
<dbReference type="Proteomes" id="UP000186406">
    <property type="component" value="Unassembled WGS sequence"/>
</dbReference>
<dbReference type="OrthoDB" id="9808195at2"/>
<gene>
    <name evidence="4" type="ORF">SAMN02745172_04377</name>
</gene>
<proteinExistence type="inferred from homology"/>
<dbReference type="Pfam" id="PF01546">
    <property type="entry name" value="Peptidase_M20"/>
    <property type="match status" value="1"/>
</dbReference>
<dbReference type="AlphaFoldDB" id="A0A1M7ZSR4"/>
<dbReference type="SUPFAM" id="SSF53187">
    <property type="entry name" value="Zn-dependent exopeptidases"/>
    <property type="match status" value="1"/>
</dbReference>
<comment type="cofactor">
    <cofactor evidence="3">
        <name>Zn(2+)</name>
        <dbReference type="ChEBI" id="CHEBI:29105"/>
    </cofactor>
    <text evidence="3">Binds 2 Zn(2+) ions per subunit.</text>
</comment>
<comment type="similarity">
    <text evidence="1">Belongs to the peptidase M20 family.</text>
</comment>
<evidence type="ECO:0000313" key="5">
    <source>
        <dbReference type="Proteomes" id="UP000186406"/>
    </source>
</evidence>
<organism evidence="4 5">
    <name type="scientific">Pseudoxanthobacter soli DSM 19599</name>
    <dbReference type="NCBI Taxonomy" id="1123029"/>
    <lineage>
        <taxon>Bacteria</taxon>
        <taxon>Pseudomonadati</taxon>
        <taxon>Pseudomonadota</taxon>
        <taxon>Alphaproteobacteria</taxon>
        <taxon>Hyphomicrobiales</taxon>
        <taxon>Segnochrobactraceae</taxon>
        <taxon>Pseudoxanthobacter</taxon>
    </lineage>
</organism>
<feature type="binding site" evidence="3">
    <location>
        <position position="99"/>
    </location>
    <ligand>
        <name>Zn(2+)</name>
        <dbReference type="ChEBI" id="CHEBI:29105"/>
        <label>1</label>
    </ligand>
</feature>
<sequence length="427" mass="45442">MTAVSNPALSNSGLALAERLFDDLLAHTSDEPGVTRAAFGEGEDYAHRLMTEVGRELGLEIETDGVGNLYLTYAGQEPGLPGWIVGSHLDSVPHGGNFDGAAGVIAGLSVISTLKRRGVRPRRPITVMAIRAEESTWFPVSYLGSRAALGRLPADALVTARADTGETLAAHMAALGWRPEDIAAGRAHLRPERVHGFIEVHIEQGPVLEAEALPVGLVTAIAGSFRYRSARCLGEWGHSGAVPRGHRIDAVFGLADLVVALDAFWGSLEAEGQEATITVGQVATPTELHAFSKVPGEVAFCLDVRSRSADVLKRIEEELERVSADICRRRGVRFDWGERTGSQPAELDVALRRGLADAATAATIPFREMPSGAGHDTAAFSAAGIASALIFVRNQNGSHNPDEAMRLEDFGAAVDVLVRYFTDNASS</sequence>
<protein>
    <submittedName>
        <fullName evidence="4">N-carbamoyl-L-amino-acid hydrolase</fullName>
    </submittedName>
</protein>
<dbReference type="Gene3D" id="3.30.70.360">
    <property type="match status" value="1"/>
</dbReference>
<dbReference type="STRING" id="1123029.SAMN02745172_04377"/>